<dbReference type="Proteomes" id="UP000000305">
    <property type="component" value="Unassembled WGS sequence"/>
</dbReference>
<dbReference type="InterPro" id="IPR052579">
    <property type="entry name" value="Zinc_finger_SWIM"/>
</dbReference>
<gene>
    <name evidence="3" type="ORF">DAPPUDRAFT_116791</name>
</gene>
<dbReference type="Pfam" id="PF21056">
    <property type="entry name" value="ZSWIM1-3_RNaseH-like"/>
    <property type="match status" value="1"/>
</dbReference>
<dbReference type="EMBL" id="GL732721">
    <property type="protein sequence ID" value="EFX65973.1"/>
    <property type="molecule type" value="Genomic_DNA"/>
</dbReference>
<evidence type="ECO:0000256" key="1">
    <source>
        <dbReference type="PROSITE-ProRule" id="PRU00325"/>
    </source>
</evidence>
<organism evidence="3 4">
    <name type="scientific">Daphnia pulex</name>
    <name type="common">Water flea</name>
    <dbReference type="NCBI Taxonomy" id="6669"/>
    <lineage>
        <taxon>Eukaryota</taxon>
        <taxon>Metazoa</taxon>
        <taxon>Ecdysozoa</taxon>
        <taxon>Arthropoda</taxon>
        <taxon>Crustacea</taxon>
        <taxon>Branchiopoda</taxon>
        <taxon>Diplostraca</taxon>
        <taxon>Cladocera</taxon>
        <taxon>Anomopoda</taxon>
        <taxon>Daphniidae</taxon>
        <taxon>Daphnia</taxon>
    </lineage>
</organism>
<feature type="domain" description="SWIM-type" evidence="2">
    <location>
        <begin position="303"/>
        <end position="335"/>
    </location>
</feature>
<keyword evidence="1" id="KW-0862">Zinc</keyword>
<dbReference type="HOGENOM" id="CLU_611473_0_0_1"/>
<dbReference type="OrthoDB" id="6377543at2759"/>
<protein>
    <recommendedName>
        <fullName evidence="2">SWIM-type domain-containing protein</fullName>
    </recommendedName>
</protein>
<proteinExistence type="predicted"/>
<dbReference type="PROSITE" id="PS50966">
    <property type="entry name" value="ZF_SWIM"/>
    <property type="match status" value="1"/>
</dbReference>
<evidence type="ECO:0000313" key="4">
    <source>
        <dbReference type="Proteomes" id="UP000000305"/>
    </source>
</evidence>
<dbReference type="PANTHER" id="PTHR31569:SF4">
    <property type="entry name" value="SWIM-TYPE DOMAIN-CONTAINING PROTEIN"/>
    <property type="match status" value="1"/>
</dbReference>
<keyword evidence="4" id="KW-1185">Reference proteome</keyword>
<dbReference type="OMA" id="QQHADIG"/>
<evidence type="ECO:0000259" key="2">
    <source>
        <dbReference type="PROSITE" id="PS50966"/>
    </source>
</evidence>
<dbReference type="InterPro" id="IPR048324">
    <property type="entry name" value="ZSWIM1-3_RNaseH-like"/>
</dbReference>
<dbReference type="InterPro" id="IPR007527">
    <property type="entry name" value="Znf_SWIM"/>
</dbReference>
<dbReference type="KEGG" id="dpx:DAPPUDRAFT_116791"/>
<keyword evidence="1" id="KW-0863">Zinc-finger</keyword>
<evidence type="ECO:0000313" key="3">
    <source>
        <dbReference type="EMBL" id="EFX65973.1"/>
    </source>
</evidence>
<keyword evidence="1" id="KW-0479">Metal-binding</keyword>
<dbReference type="PhylomeDB" id="E9HQI7"/>
<sequence length="448" mass="51773">MAQNCPVRIQFQFCSKLEKFIISAMDVTHQNHPVSEKHEQLTLGKKKNNGDGQPVAKFFIKEETTESISACLKVFSENNDVSVTKVTITDKDCAEIAALAKFFTASTHILCHFHVLKAVDAKLATFKGLSKEQKQYIREKFRSDLYATTQAEFDSAYADLMKLEKNISNYFRENWFNISEKWSYLGRQHLPTFGNDTTNRLERFNHTIEYVLQKTRRLPEVIWTLVNIVLLRLSDREMKQNIKELQFSTKSKHPLLQNFANSISPYAWRKLEGELKIMKNQYDFIFNKELSCYCITSRNKQPYQLRHDLSGCSCHFFVCYGLPCRHIISFHIKDNIEIPVGAFLEHWQNQCLEDLFRGEKLALEVLIEENTALDSSSTDIAVLSFEGMKSVSRSQCDKSIQGMLFLDKVEQLTKTNRLSSGFINRAMQMLSQQHADIGGLYCCTLVLR</sequence>
<dbReference type="AlphaFoldDB" id="E9HQI7"/>
<name>E9HQI7_DAPPU</name>
<dbReference type="GO" id="GO:0008270">
    <property type="term" value="F:zinc ion binding"/>
    <property type="evidence" value="ECO:0007669"/>
    <property type="project" value="UniProtKB-KW"/>
</dbReference>
<reference evidence="3 4" key="1">
    <citation type="journal article" date="2011" name="Science">
        <title>The ecoresponsive genome of Daphnia pulex.</title>
        <authorList>
            <person name="Colbourne J.K."/>
            <person name="Pfrender M.E."/>
            <person name="Gilbert D."/>
            <person name="Thomas W.K."/>
            <person name="Tucker A."/>
            <person name="Oakley T.H."/>
            <person name="Tokishita S."/>
            <person name="Aerts A."/>
            <person name="Arnold G.J."/>
            <person name="Basu M.K."/>
            <person name="Bauer D.J."/>
            <person name="Caceres C.E."/>
            <person name="Carmel L."/>
            <person name="Casola C."/>
            <person name="Choi J.H."/>
            <person name="Detter J.C."/>
            <person name="Dong Q."/>
            <person name="Dusheyko S."/>
            <person name="Eads B.D."/>
            <person name="Frohlich T."/>
            <person name="Geiler-Samerotte K.A."/>
            <person name="Gerlach D."/>
            <person name="Hatcher P."/>
            <person name="Jogdeo S."/>
            <person name="Krijgsveld J."/>
            <person name="Kriventseva E.V."/>
            <person name="Kultz D."/>
            <person name="Laforsch C."/>
            <person name="Lindquist E."/>
            <person name="Lopez J."/>
            <person name="Manak J.R."/>
            <person name="Muller J."/>
            <person name="Pangilinan J."/>
            <person name="Patwardhan R.P."/>
            <person name="Pitluck S."/>
            <person name="Pritham E.J."/>
            <person name="Rechtsteiner A."/>
            <person name="Rho M."/>
            <person name="Rogozin I.B."/>
            <person name="Sakarya O."/>
            <person name="Salamov A."/>
            <person name="Schaack S."/>
            <person name="Shapiro H."/>
            <person name="Shiga Y."/>
            <person name="Skalitzky C."/>
            <person name="Smith Z."/>
            <person name="Souvorov A."/>
            <person name="Sung W."/>
            <person name="Tang Z."/>
            <person name="Tsuchiya D."/>
            <person name="Tu H."/>
            <person name="Vos H."/>
            <person name="Wang M."/>
            <person name="Wolf Y.I."/>
            <person name="Yamagata H."/>
            <person name="Yamada T."/>
            <person name="Ye Y."/>
            <person name="Shaw J.R."/>
            <person name="Andrews J."/>
            <person name="Crease T.J."/>
            <person name="Tang H."/>
            <person name="Lucas S.M."/>
            <person name="Robertson H.M."/>
            <person name="Bork P."/>
            <person name="Koonin E.V."/>
            <person name="Zdobnov E.M."/>
            <person name="Grigoriev I.V."/>
            <person name="Lynch M."/>
            <person name="Boore J.L."/>
        </authorList>
    </citation>
    <scope>NUCLEOTIDE SEQUENCE [LARGE SCALE GENOMIC DNA]</scope>
</reference>
<accession>E9HQI7</accession>
<dbReference type="eggNOG" id="ENOG502QVJ3">
    <property type="taxonomic scope" value="Eukaryota"/>
</dbReference>
<dbReference type="PANTHER" id="PTHR31569">
    <property type="entry name" value="SWIM-TYPE DOMAIN-CONTAINING PROTEIN"/>
    <property type="match status" value="1"/>
</dbReference>
<dbReference type="InParanoid" id="E9HQI7"/>